<evidence type="ECO:0000256" key="5">
    <source>
        <dbReference type="ARBA" id="ARBA00023049"/>
    </source>
</evidence>
<dbReference type="GO" id="GO:0008235">
    <property type="term" value="F:metalloexopeptidase activity"/>
    <property type="evidence" value="ECO:0007669"/>
    <property type="project" value="TreeGrafter"/>
</dbReference>
<dbReference type="RefSeq" id="WP_162358445.1">
    <property type="nucleotide sequence ID" value="NZ_CP048209.1"/>
</dbReference>
<dbReference type="InterPro" id="IPR051929">
    <property type="entry name" value="VirAsm_ModProt"/>
</dbReference>
<name>A0A6C0G3V7_9BACL</name>
<dbReference type="AlphaFoldDB" id="A0A6C0G3V7"/>
<dbReference type="Pfam" id="PF14464">
    <property type="entry name" value="Prok-JAB"/>
    <property type="match status" value="1"/>
</dbReference>
<evidence type="ECO:0000259" key="6">
    <source>
        <dbReference type="Pfam" id="PF14464"/>
    </source>
</evidence>
<dbReference type="Proteomes" id="UP000476064">
    <property type="component" value="Chromosome"/>
</dbReference>
<dbReference type="KEGG" id="plyc:GXP70_19835"/>
<organism evidence="7 8">
    <name type="scientific">Paenibacillus lycopersici</name>
    <dbReference type="NCBI Taxonomy" id="2704462"/>
    <lineage>
        <taxon>Bacteria</taxon>
        <taxon>Bacillati</taxon>
        <taxon>Bacillota</taxon>
        <taxon>Bacilli</taxon>
        <taxon>Bacillales</taxon>
        <taxon>Paenibacillaceae</taxon>
        <taxon>Paenibacillus</taxon>
    </lineage>
</organism>
<keyword evidence="3" id="KW-0378">Hydrolase</keyword>
<gene>
    <name evidence="7" type="ORF">GXP70_19835</name>
</gene>
<evidence type="ECO:0000313" key="8">
    <source>
        <dbReference type="Proteomes" id="UP000476064"/>
    </source>
</evidence>
<reference evidence="7 8" key="1">
    <citation type="submission" date="2020-01" db="EMBL/GenBank/DDBJ databases">
        <title>Paenibacillus sp. nov., isolated from tomato rhizosphere.</title>
        <authorList>
            <person name="Weon H.-Y."/>
            <person name="Lee S.A."/>
        </authorList>
    </citation>
    <scope>NUCLEOTIDE SEQUENCE [LARGE SCALE GENOMIC DNA]</scope>
    <source>
        <strain evidence="7 8">12200R-189</strain>
    </source>
</reference>
<dbReference type="PANTHER" id="PTHR34858">
    <property type="entry name" value="CYSO-CYSTEINE PEPTIDASE"/>
    <property type="match status" value="1"/>
</dbReference>
<keyword evidence="8" id="KW-1185">Reference proteome</keyword>
<dbReference type="EMBL" id="CP048209">
    <property type="protein sequence ID" value="QHT62009.1"/>
    <property type="molecule type" value="Genomic_DNA"/>
</dbReference>
<accession>A0A6C0G3V7</accession>
<keyword evidence="4" id="KW-0862">Zinc</keyword>
<dbReference type="GO" id="GO:0006508">
    <property type="term" value="P:proteolysis"/>
    <property type="evidence" value="ECO:0007669"/>
    <property type="project" value="UniProtKB-KW"/>
</dbReference>
<proteinExistence type="predicted"/>
<dbReference type="SUPFAM" id="SSF102712">
    <property type="entry name" value="JAB1/MPN domain"/>
    <property type="match status" value="1"/>
</dbReference>
<evidence type="ECO:0000256" key="3">
    <source>
        <dbReference type="ARBA" id="ARBA00022801"/>
    </source>
</evidence>
<sequence length="148" mass="16203">MRQPPRRAELEPQACNRLIETCVNALPYEACGVLSGSCHGELLRISGVHPIRNASPIPAKAFAFDPADWIRVLYGMQKNRQSLVGFFHSHPASPPVPSPADRDGLPPVDGGTSYWIVAPRHSELGAALQPYWLQDGTFHPLMLAQISV</sequence>
<keyword evidence="5" id="KW-0482">Metalloprotease</keyword>
<dbReference type="InterPro" id="IPR028090">
    <property type="entry name" value="JAB_dom_prok"/>
</dbReference>
<evidence type="ECO:0000256" key="2">
    <source>
        <dbReference type="ARBA" id="ARBA00022723"/>
    </source>
</evidence>
<keyword evidence="1" id="KW-0645">Protease</keyword>
<dbReference type="PANTHER" id="PTHR34858:SF1">
    <property type="entry name" value="CYSO-CYSTEINE PEPTIDASE"/>
    <property type="match status" value="1"/>
</dbReference>
<protein>
    <recommendedName>
        <fullName evidence="6">JAB domain-containing protein</fullName>
    </recommendedName>
</protein>
<keyword evidence="2" id="KW-0479">Metal-binding</keyword>
<evidence type="ECO:0000256" key="4">
    <source>
        <dbReference type="ARBA" id="ARBA00022833"/>
    </source>
</evidence>
<evidence type="ECO:0000313" key="7">
    <source>
        <dbReference type="EMBL" id="QHT62009.1"/>
    </source>
</evidence>
<dbReference type="GO" id="GO:0008270">
    <property type="term" value="F:zinc ion binding"/>
    <property type="evidence" value="ECO:0007669"/>
    <property type="project" value="TreeGrafter"/>
</dbReference>
<evidence type="ECO:0000256" key="1">
    <source>
        <dbReference type="ARBA" id="ARBA00022670"/>
    </source>
</evidence>
<feature type="domain" description="JAB" evidence="6">
    <location>
        <begin position="16"/>
        <end position="119"/>
    </location>
</feature>
<dbReference type="Gene3D" id="3.40.140.10">
    <property type="entry name" value="Cytidine Deaminase, domain 2"/>
    <property type="match status" value="1"/>
</dbReference>